<feature type="domain" description="Putative glutamine amidotransferase" evidence="2">
    <location>
        <begin position="396"/>
        <end position="559"/>
    </location>
</feature>
<dbReference type="Proteomes" id="UP001416858">
    <property type="component" value="Unassembled WGS sequence"/>
</dbReference>
<dbReference type="Pfam" id="PF07090">
    <property type="entry name" value="GATase1_like"/>
    <property type="match status" value="1"/>
</dbReference>
<evidence type="ECO:0000259" key="2">
    <source>
        <dbReference type="Pfam" id="PF07090"/>
    </source>
</evidence>
<proteinExistence type="predicted"/>
<sequence length="757" mass="83323">MSSFLIEPIYHSAFVATLVSLLVVVVLVLVTPPTENPKQRRWLIGLRFLAAFILMLAIFRPGFVQTDTRPAEATLVVAVDTSRSMTFPDDDRGDRWTHQQQAWQQLAEGLSTLDESMSVRLLGYDKTASELENTLPSALDNRVPTGDLTDLAAAATAAIAAAQGQPLAGVVIMGDGAQTAPIDGTGAERIAQMLKTWGVPLWTIPIGPAGGQSANRDVGIDALPESFQLFAKNEFDVNSQVQLRGLAGTEVPLRVRWIDEKGNSTVAAERQLVAEKANEVKGMSLQVIAPAPGIYRLNVEVDPVEGELVTSNNLQTAFVNVREGGGRILYLEGAPRLEQTYLRAALRRFPDLDLTYQWIPSDTSARWPIGLRDWFQKGKFDIYIIGDLDADAIGREQLSQLAQSVSDGAGLVMLGGYHNYDAGGYANSPLADVLPVEMDASRRISIQSDEVDNPRLQIPGPITIKRSRSHPITNIGGDDPDATWSTLPRLLGANRFVGPKVSPGVQVLLETADSDPLLVVGEYGRGRTAAVAFDSTWRWWREGRSEAYRRYWRQLALWLLSREEDSGDRIFIELDSRRFANESEIGFRARLSSLTDEPAQVKLTAAIIDENNRITAITDTASSTVAGEQTVSGMIPNLEPGYYRLQVAPANQDAKIKAETLAFQVIDQSREMLMPMADPGYLRQLAEITKDHGGAAFSHEEIDQLIQQIAERRHQAEAPVVEKQMLGDDPVSGWLLFVLFAGALSTEWYLRRRWGLV</sequence>
<dbReference type="RefSeq" id="WP_345682400.1">
    <property type="nucleotide sequence ID" value="NZ_BAABRO010000001.1"/>
</dbReference>
<dbReference type="Gene3D" id="3.40.50.880">
    <property type="match status" value="1"/>
</dbReference>
<dbReference type="InterPro" id="IPR036465">
    <property type="entry name" value="vWFA_dom_sf"/>
</dbReference>
<dbReference type="EMBL" id="BAABRO010000001">
    <property type="protein sequence ID" value="GAA5505359.1"/>
    <property type="molecule type" value="Genomic_DNA"/>
</dbReference>
<keyword evidence="1" id="KW-0812">Transmembrane</keyword>
<dbReference type="SUPFAM" id="SSF53300">
    <property type="entry name" value="vWA-like"/>
    <property type="match status" value="1"/>
</dbReference>
<dbReference type="InterPro" id="IPR010768">
    <property type="entry name" value="GATase1-like"/>
</dbReference>
<evidence type="ECO:0000256" key="1">
    <source>
        <dbReference type="SAM" id="Phobius"/>
    </source>
</evidence>
<accession>A0ABP9VJI3</accession>
<name>A0ABP9VJI3_9BACT</name>
<dbReference type="SUPFAM" id="SSF52317">
    <property type="entry name" value="Class I glutamine amidotransferase-like"/>
    <property type="match status" value="1"/>
</dbReference>
<keyword evidence="4" id="KW-1185">Reference proteome</keyword>
<dbReference type="InterPro" id="IPR029062">
    <property type="entry name" value="Class_I_gatase-like"/>
</dbReference>
<feature type="transmembrane region" description="Helical" evidence="1">
    <location>
        <begin position="42"/>
        <end position="59"/>
    </location>
</feature>
<keyword evidence="1" id="KW-1133">Transmembrane helix</keyword>
<feature type="transmembrane region" description="Helical" evidence="1">
    <location>
        <begin position="12"/>
        <end position="30"/>
    </location>
</feature>
<evidence type="ECO:0000313" key="3">
    <source>
        <dbReference type="EMBL" id="GAA5505359.1"/>
    </source>
</evidence>
<protein>
    <recommendedName>
        <fullName evidence="2">Putative glutamine amidotransferase domain-containing protein</fullName>
    </recommendedName>
</protein>
<dbReference type="Gene3D" id="3.40.50.410">
    <property type="entry name" value="von Willebrand factor, type A domain"/>
    <property type="match status" value="1"/>
</dbReference>
<gene>
    <name evidence="3" type="ORF">Rcae01_00803</name>
</gene>
<keyword evidence="1" id="KW-0472">Membrane</keyword>
<reference evidence="3 4" key="1">
    <citation type="submission" date="2024-02" db="EMBL/GenBank/DDBJ databases">
        <title>Rhodopirellula caenicola NBRC 110016.</title>
        <authorList>
            <person name="Ichikawa N."/>
            <person name="Katano-Makiyama Y."/>
            <person name="Hidaka K."/>
        </authorList>
    </citation>
    <scope>NUCLEOTIDE SEQUENCE [LARGE SCALE GENOMIC DNA]</scope>
    <source>
        <strain evidence="3 4">NBRC 110016</strain>
    </source>
</reference>
<comment type="caution">
    <text evidence="3">The sequence shown here is derived from an EMBL/GenBank/DDBJ whole genome shotgun (WGS) entry which is preliminary data.</text>
</comment>
<dbReference type="PANTHER" id="PTHR37947">
    <property type="entry name" value="BLL2462 PROTEIN"/>
    <property type="match status" value="1"/>
</dbReference>
<dbReference type="PANTHER" id="PTHR37947:SF1">
    <property type="entry name" value="BLL2462 PROTEIN"/>
    <property type="match status" value="1"/>
</dbReference>
<organism evidence="3 4">
    <name type="scientific">Novipirellula caenicola</name>
    <dbReference type="NCBI Taxonomy" id="1536901"/>
    <lineage>
        <taxon>Bacteria</taxon>
        <taxon>Pseudomonadati</taxon>
        <taxon>Planctomycetota</taxon>
        <taxon>Planctomycetia</taxon>
        <taxon>Pirellulales</taxon>
        <taxon>Pirellulaceae</taxon>
        <taxon>Novipirellula</taxon>
    </lineage>
</organism>
<evidence type="ECO:0000313" key="4">
    <source>
        <dbReference type="Proteomes" id="UP001416858"/>
    </source>
</evidence>